<proteinExistence type="predicted"/>
<comment type="caution">
    <text evidence="1">The sequence shown here is derived from an EMBL/GenBank/DDBJ whole genome shotgun (WGS) entry which is preliminary data.</text>
</comment>
<keyword evidence="2" id="KW-1185">Reference proteome</keyword>
<accession>U7QIY7</accession>
<dbReference type="AlphaFoldDB" id="U7QIY7"/>
<name>U7QIY7_9CYAN</name>
<organism evidence="1 2">
    <name type="scientific">Lyngbya aestuarii BL J</name>
    <dbReference type="NCBI Taxonomy" id="1348334"/>
    <lineage>
        <taxon>Bacteria</taxon>
        <taxon>Bacillati</taxon>
        <taxon>Cyanobacteriota</taxon>
        <taxon>Cyanophyceae</taxon>
        <taxon>Oscillatoriophycideae</taxon>
        <taxon>Oscillatoriales</taxon>
        <taxon>Microcoleaceae</taxon>
        <taxon>Lyngbya</taxon>
    </lineage>
</organism>
<evidence type="ECO:0000313" key="2">
    <source>
        <dbReference type="Proteomes" id="UP000017127"/>
    </source>
</evidence>
<reference evidence="1 2" key="1">
    <citation type="journal article" date="2013" name="Front. Microbiol.">
        <title>Comparative genomic analyses of the cyanobacterium, Lyngbya aestuarii BL J, a powerful hydrogen producer.</title>
        <authorList>
            <person name="Kothari A."/>
            <person name="Vaughn M."/>
            <person name="Garcia-Pichel F."/>
        </authorList>
    </citation>
    <scope>NUCLEOTIDE SEQUENCE [LARGE SCALE GENOMIC DNA]</scope>
    <source>
        <strain evidence="1 2">BL J</strain>
    </source>
</reference>
<sequence>MILHFNDEIFKTQNSDYHKSVRAKIYIVSLIVSSGGSYNSWMTIS</sequence>
<evidence type="ECO:0000313" key="1">
    <source>
        <dbReference type="EMBL" id="ERT07904.1"/>
    </source>
</evidence>
<dbReference type="EMBL" id="AUZM01000016">
    <property type="protein sequence ID" value="ERT07904.1"/>
    <property type="molecule type" value="Genomic_DNA"/>
</dbReference>
<dbReference type="Proteomes" id="UP000017127">
    <property type="component" value="Unassembled WGS sequence"/>
</dbReference>
<gene>
    <name evidence="1" type="ORF">M595_2076</name>
</gene>
<protein>
    <submittedName>
        <fullName evidence="1">Uncharacterized protein</fullName>
    </submittedName>
</protein>